<proteinExistence type="predicted"/>
<evidence type="ECO:0000256" key="2">
    <source>
        <dbReference type="ARBA" id="ARBA00022692"/>
    </source>
</evidence>
<dbReference type="InterPro" id="IPR007632">
    <property type="entry name" value="Anoctamin"/>
</dbReference>
<dbReference type="STRING" id="933852.A0A0C2XV69"/>
<evidence type="ECO:0000256" key="4">
    <source>
        <dbReference type="ARBA" id="ARBA00023136"/>
    </source>
</evidence>
<evidence type="ECO:0000256" key="6">
    <source>
        <dbReference type="SAM" id="Phobius"/>
    </source>
</evidence>
<dbReference type="GO" id="GO:0016020">
    <property type="term" value="C:membrane"/>
    <property type="evidence" value="ECO:0007669"/>
    <property type="project" value="UniProtKB-SubCell"/>
</dbReference>
<dbReference type="OrthoDB" id="296386at2759"/>
<dbReference type="Proteomes" id="UP000054097">
    <property type="component" value="Unassembled WGS sequence"/>
</dbReference>
<keyword evidence="4 6" id="KW-0472">Membrane</keyword>
<dbReference type="InterPro" id="IPR049452">
    <property type="entry name" value="Anoctamin_TM"/>
</dbReference>
<dbReference type="GO" id="GO:0005254">
    <property type="term" value="F:chloride channel activity"/>
    <property type="evidence" value="ECO:0007669"/>
    <property type="project" value="TreeGrafter"/>
</dbReference>
<evidence type="ECO:0000256" key="1">
    <source>
        <dbReference type="ARBA" id="ARBA00004141"/>
    </source>
</evidence>
<evidence type="ECO:0000313" key="9">
    <source>
        <dbReference type="EMBL" id="KIM32782.1"/>
    </source>
</evidence>
<evidence type="ECO:0000313" key="10">
    <source>
        <dbReference type="Proteomes" id="UP000054097"/>
    </source>
</evidence>
<dbReference type="EMBL" id="KN824279">
    <property type="protein sequence ID" value="KIM32782.1"/>
    <property type="molecule type" value="Genomic_DNA"/>
</dbReference>
<gene>
    <name evidence="9" type="ORF">M408DRAFT_326521</name>
</gene>
<feature type="transmembrane region" description="Helical" evidence="6">
    <location>
        <begin position="318"/>
        <end position="338"/>
    </location>
</feature>
<reference evidence="9 10" key="1">
    <citation type="submission" date="2014-04" db="EMBL/GenBank/DDBJ databases">
        <authorList>
            <consortium name="DOE Joint Genome Institute"/>
            <person name="Kuo A."/>
            <person name="Zuccaro A."/>
            <person name="Kohler A."/>
            <person name="Nagy L.G."/>
            <person name="Floudas D."/>
            <person name="Copeland A."/>
            <person name="Barry K.W."/>
            <person name="Cichocki N."/>
            <person name="Veneault-Fourrey C."/>
            <person name="LaButti K."/>
            <person name="Lindquist E.A."/>
            <person name="Lipzen A."/>
            <person name="Lundell T."/>
            <person name="Morin E."/>
            <person name="Murat C."/>
            <person name="Sun H."/>
            <person name="Tunlid A."/>
            <person name="Henrissat B."/>
            <person name="Grigoriev I.V."/>
            <person name="Hibbett D.S."/>
            <person name="Martin F."/>
            <person name="Nordberg H.P."/>
            <person name="Cantor M.N."/>
            <person name="Hua S.X."/>
        </authorList>
    </citation>
    <scope>NUCLEOTIDE SEQUENCE [LARGE SCALE GENOMIC DNA]</scope>
    <source>
        <strain evidence="9 10">MAFF 305830</strain>
    </source>
</reference>
<protein>
    <recommendedName>
        <fullName evidence="11">DUF590-domain-containing protein</fullName>
    </recommendedName>
</protein>
<evidence type="ECO:0000256" key="5">
    <source>
        <dbReference type="SAM" id="MobiDB-lite"/>
    </source>
</evidence>
<feature type="transmembrane region" description="Helical" evidence="6">
    <location>
        <begin position="180"/>
        <end position="204"/>
    </location>
</feature>
<evidence type="ECO:0008006" key="11">
    <source>
        <dbReference type="Google" id="ProtNLM"/>
    </source>
</evidence>
<dbReference type="PANTHER" id="PTHR12308">
    <property type="entry name" value="ANOCTAMIN"/>
    <property type="match status" value="1"/>
</dbReference>
<evidence type="ECO:0000256" key="3">
    <source>
        <dbReference type="ARBA" id="ARBA00022989"/>
    </source>
</evidence>
<dbReference type="Pfam" id="PF20877">
    <property type="entry name" value="Anoctamin_N"/>
    <property type="match status" value="1"/>
</dbReference>
<feature type="domain" description="Anoctamin transmembrane" evidence="7">
    <location>
        <begin position="171"/>
        <end position="652"/>
    </location>
</feature>
<feature type="transmembrane region" description="Helical" evidence="6">
    <location>
        <begin position="366"/>
        <end position="387"/>
    </location>
</feature>
<keyword evidence="10" id="KW-1185">Reference proteome</keyword>
<dbReference type="AlphaFoldDB" id="A0A0C2XV69"/>
<keyword evidence="2 6" id="KW-0812">Transmembrane</keyword>
<accession>A0A0C2XV69</accession>
<feature type="transmembrane region" description="Helical" evidence="6">
    <location>
        <begin position="283"/>
        <end position="306"/>
    </location>
</feature>
<dbReference type="GO" id="GO:0032541">
    <property type="term" value="C:cortical endoplasmic reticulum"/>
    <property type="evidence" value="ECO:0007669"/>
    <property type="project" value="TreeGrafter"/>
</dbReference>
<dbReference type="InterPro" id="IPR049456">
    <property type="entry name" value="Anoctamin_N_fung"/>
</dbReference>
<organism evidence="9 10">
    <name type="scientific">Serendipita vermifera MAFF 305830</name>
    <dbReference type="NCBI Taxonomy" id="933852"/>
    <lineage>
        <taxon>Eukaryota</taxon>
        <taxon>Fungi</taxon>
        <taxon>Dikarya</taxon>
        <taxon>Basidiomycota</taxon>
        <taxon>Agaricomycotina</taxon>
        <taxon>Agaricomycetes</taxon>
        <taxon>Sebacinales</taxon>
        <taxon>Serendipitaceae</taxon>
        <taxon>Serendipita</taxon>
    </lineage>
</organism>
<comment type="subcellular location">
    <subcellularLocation>
        <location evidence="1">Membrane</location>
        <topology evidence="1">Multi-pass membrane protein</topology>
    </subcellularLocation>
</comment>
<evidence type="ECO:0000259" key="8">
    <source>
        <dbReference type="Pfam" id="PF20877"/>
    </source>
</evidence>
<sequence>MKADVVIQFVASTTSVSKQDARNKAQAALDEYNQLLNTLRNAGLLAAGKQGNSPGEILIIVACPWEKLTSLIEQERHSDFLHGLLTNAYPGENRDFSASPLNPADRIRLIHSLITTSTTQGGLGIDVGSDKWPHVKSVFILHDREFNHTWISNWTKRQIGFHISANELDVVKEQFGEAVALYYSFLSSYARALVFPAIVGVAFWKFENPYSPIYSILIVIWSVIFVEWWRIRERKLSVRWGTRGAAKVEKIRIEYHPTRQSDNEDEDDGFPWWKREFRILTSLPVIGTAAVILAALLTGIFVLEAFVTQLYTGPGHQIASLVPTILFAGLVPQFLAVYQKIASRLTDWENHAHTSTHDASLTIKTFALSSIVAYLGLSLSAFVYVPFGEYIMTTVHTFMLKEATKPDDNKADAKAHEKAAKVEPIVADTSSIASKINASRLQNQMFAYTVTNQIINTFLEVGLPFIMRGVGNVRNGKGLKGHKTPTTNANVEDDAFLEDVRHQATLPQYSLFTDYSEMVTQFGYVALYSTIWPLAPAMALINDWLELRSDAFKMTTHTRRPIPARVDTIGPWLENLSFIAWLSALTNSALVYLFRPSISDGLFAAIFHQHTPRAKGSPLETLETSVVPAVLIALSASHGYIILRALTRHLMERALWKGSREAREGEKKERVVKQTYLKGVASKAPAAGKEKRTEAGSEPLWRDDGKAELEKWIKTD</sequence>
<dbReference type="PANTHER" id="PTHR12308:SF73">
    <property type="entry name" value="ANOCTAMIN"/>
    <property type="match status" value="1"/>
</dbReference>
<name>A0A0C2XV69_SERVB</name>
<feature type="compositionally biased region" description="Basic and acidic residues" evidence="5">
    <location>
        <begin position="688"/>
        <end position="703"/>
    </location>
</feature>
<reference evidence="10" key="2">
    <citation type="submission" date="2015-01" db="EMBL/GenBank/DDBJ databases">
        <title>Evolutionary Origins and Diversification of the Mycorrhizal Mutualists.</title>
        <authorList>
            <consortium name="DOE Joint Genome Institute"/>
            <consortium name="Mycorrhizal Genomics Consortium"/>
            <person name="Kohler A."/>
            <person name="Kuo A."/>
            <person name="Nagy L.G."/>
            <person name="Floudas D."/>
            <person name="Copeland A."/>
            <person name="Barry K.W."/>
            <person name="Cichocki N."/>
            <person name="Veneault-Fourrey C."/>
            <person name="LaButti K."/>
            <person name="Lindquist E.A."/>
            <person name="Lipzen A."/>
            <person name="Lundell T."/>
            <person name="Morin E."/>
            <person name="Murat C."/>
            <person name="Riley R."/>
            <person name="Ohm R."/>
            <person name="Sun H."/>
            <person name="Tunlid A."/>
            <person name="Henrissat B."/>
            <person name="Grigoriev I.V."/>
            <person name="Hibbett D.S."/>
            <person name="Martin F."/>
        </authorList>
    </citation>
    <scope>NUCLEOTIDE SEQUENCE [LARGE SCALE GENOMIC DNA]</scope>
    <source>
        <strain evidence="10">MAFF 305830</strain>
    </source>
</reference>
<feature type="region of interest" description="Disordered" evidence="5">
    <location>
        <begin position="681"/>
        <end position="703"/>
    </location>
</feature>
<dbReference type="Pfam" id="PF04547">
    <property type="entry name" value="Anoctamin"/>
    <property type="match status" value="1"/>
</dbReference>
<feature type="domain" description="Anoctamin alpha-beta plait" evidence="8">
    <location>
        <begin position="3"/>
        <end position="135"/>
    </location>
</feature>
<keyword evidence="3 6" id="KW-1133">Transmembrane helix</keyword>
<evidence type="ECO:0000259" key="7">
    <source>
        <dbReference type="Pfam" id="PF04547"/>
    </source>
</evidence>
<dbReference type="HOGENOM" id="CLU_010867_1_0_1"/>
<feature type="transmembrane region" description="Helical" evidence="6">
    <location>
        <begin position="210"/>
        <end position="229"/>
    </location>
</feature>